<feature type="transmembrane region" description="Helical" evidence="1">
    <location>
        <begin position="197"/>
        <end position="219"/>
    </location>
</feature>
<evidence type="ECO:0000313" key="3">
    <source>
        <dbReference type="EMBL" id="EFU39599.1"/>
    </source>
</evidence>
<feature type="transmembrane region" description="Helical" evidence="1">
    <location>
        <begin position="469"/>
        <end position="488"/>
    </location>
</feature>
<proteinExistence type="predicted"/>
<dbReference type="Pfam" id="PF01970">
    <property type="entry name" value="TctA"/>
    <property type="match status" value="1"/>
</dbReference>
<evidence type="ECO:0000313" key="4">
    <source>
        <dbReference type="Proteomes" id="UP000003094"/>
    </source>
</evidence>
<feature type="transmembrane region" description="Helical" evidence="1">
    <location>
        <begin position="58"/>
        <end position="79"/>
    </location>
</feature>
<accession>A0A2R9SQG4</accession>
<gene>
    <name evidence="3" type="ORF">PVOR_23744</name>
</gene>
<reference evidence="3 4" key="1">
    <citation type="journal article" date="2010" name="BMC Genomics">
        <title>Genome sequence of the pattern forming Paenibacillus vortex bacterium reveals potential for thriving in complex environments.</title>
        <authorList>
            <person name="Sirota-Madi A."/>
            <person name="Olender T."/>
            <person name="Helman Y."/>
            <person name="Ingham C."/>
            <person name="Brainis I."/>
            <person name="Roth D."/>
            <person name="Hagi E."/>
            <person name="Brodsky L."/>
            <person name="Leshkowitz D."/>
            <person name="Galatenko V."/>
            <person name="Nikolaev V."/>
            <person name="Mugasimangalam R.C."/>
            <person name="Bransburg-Zabary S."/>
            <person name="Gutnick D.L."/>
            <person name="Lancet D."/>
            <person name="Ben-Jacob E."/>
        </authorList>
    </citation>
    <scope>NUCLEOTIDE SEQUENCE [LARGE SCALE GENOMIC DNA]</scope>
    <source>
        <strain evidence="3 4">V453</strain>
    </source>
</reference>
<evidence type="ECO:0000259" key="2">
    <source>
        <dbReference type="Pfam" id="PF01970"/>
    </source>
</evidence>
<dbReference type="KEGG" id="pvo:PVOR_23744"/>
<sequence length="500" mass="52102">MDLLLQGLGNVFQPEVILLLIGGVIIGIIIGALPGLTATMGVALFLPVTFGMDAVTGVLLLIGVYFGSIYGGSIAAILLNTPGTPASAATALDGHAMTKQGKAGKALGYAAIASGVGGLISVLMLILIAPQLAGVALNFSAPEMFGLALFGLSIISSVSGGSVLKGLIAGVFGILISTIGMDPMTSYPRFTYDQLSLLNGFSFIPVMIGLFAVSEALVIMEGEIGGGDKIKKIIANYVLPKWNELKRLWFSMIRSGFIGTIIGIIPGAGADIAAFVSYNEGKRFLKKEEKETYGKGNPKGIVSAEAANNGVTGGAMIPLLTLGIPGDAVAAILLGALVVQGIQPGPQLFATSGELVYTLFAGMIIANILMVIFGISGIRLFVKILLVPKKMLAPLILILSTIGAYAISNNIFDVFTMLVAGIIGYFMKKYGFPASPIVLALILGPMAESEFRRSLVMSEGSYSIFLERPIALGFIIVAVLSLILPLVWGKLKKNKKVNAA</sequence>
<keyword evidence="1" id="KW-0812">Transmembrane</keyword>
<keyword evidence="1" id="KW-1133">Transmembrane helix</keyword>
<feature type="transmembrane region" description="Helical" evidence="1">
    <location>
        <begin position="106"/>
        <end position="128"/>
    </location>
</feature>
<comment type="caution">
    <text evidence="3">The sequence shown here is derived from an EMBL/GenBank/DDBJ whole genome shotgun (WGS) entry which is preliminary data.</text>
</comment>
<evidence type="ECO:0000256" key="1">
    <source>
        <dbReference type="SAM" id="Phobius"/>
    </source>
</evidence>
<organism evidence="3 4">
    <name type="scientific">Paenibacillus vortex V453</name>
    <dbReference type="NCBI Taxonomy" id="715225"/>
    <lineage>
        <taxon>Bacteria</taxon>
        <taxon>Bacillati</taxon>
        <taxon>Bacillota</taxon>
        <taxon>Bacilli</taxon>
        <taxon>Bacillales</taxon>
        <taxon>Paenibacillaceae</taxon>
        <taxon>Paenibacillus</taxon>
    </lineage>
</organism>
<feature type="transmembrane region" description="Helical" evidence="1">
    <location>
        <begin position="355"/>
        <end position="382"/>
    </location>
</feature>
<dbReference type="Proteomes" id="UP000003094">
    <property type="component" value="Unassembled WGS sequence"/>
</dbReference>
<dbReference type="EMBL" id="ADHJ01000038">
    <property type="protein sequence ID" value="EFU39599.1"/>
    <property type="molecule type" value="Genomic_DNA"/>
</dbReference>
<feature type="transmembrane region" description="Helical" evidence="1">
    <location>
        <begin position="16"/>
        <end position="46"/>
    </location>
</feature>
<feature type="transmembrane region" description="Helical" evidence="1">
    <location>
        <begin position="394"/>
        <end position="424"/>
    </location>
</feature>
<dbReference type="InterPro" id="IPR002823">
    <property type="entry name" value="DUF112_TM"/>
</dbReference>
<feature type="transmembrane region" description="Helical" evidence="1">
    <location>
        <begin position="319"/>
        <end position="343"/>
    </location>
</feature>
<keyword evidence="1" id="KW-0472">Membrane</keyword>
<keyword evidence="4" id="KW-1185">Reference proteome</keyword>
<feature type="domain" description="DUF112" evidence="2">
    <location>
        <begin position="17"/>
        <end position="439"/>
    </location>
</feature>
<dbReference type="AlphaFoldDB" id="A0A2R9SQG4"/>
<protein>
    <recommendedName>
        <fullName evidence="2">DUF112 domain-containing protein</fullName>
    </recommendedName>
</protein>
<feature type="transmembrane region" description="Helical" evidence="1">
    <location>
        <begin position="257"/>
        <end position="278"/>
    </location>
</feature>
<dbReference type="PANTHER" id="PTHR35342:SF5">
    <property type="entry name" value="TRICARBOXYLIC TRANSPORT PROTEIN"/>
    <property type="match status" value="1"/>
</dbReference>
<dbReference type="PANTHER" id="PTHR35342">
    <property type="entry name" value="TRICARBOXYLIC TRANSPORT PROTEIN"/>
    <property type="match status" value="1"/>
</dbReference>
<name>A0A2R9SQG4_9BACL</name>
<dbReference type="RefSeq" id="WP_006211513.1">
    <property type="nucleotide sequence ID" value="NZ_ADHJ01000038.1"/>
</dbReference>